<keyword evidence="3" id="KW-0812">Transmembrane</keyword>
<feature type="repeat" description="TPR" evidence="1">
    <location>
        <begin position="36"/>
        <end position="69"/>
    </location>
</feature>
<proteinExistence type="predicted"/>
<reference evidence="4 5" key="1">
    <citation type="journal article" date="2019" name="Int. J. Syst. Evol. Microbiol.">
        <title>The Global Catalogue of Microorganisms (GCM) 10K type strain sequencing project: providing services to taxonomists for standard genome sequencing and annotation.</title>
        <authorList>
            <consortium name="The Broad Institute Genomics Platform"/>
            <consortium name="The Broad Institute Genome Sequencing Center for Infectious Disease"/>
            <person name="Wu L."/>
            <person name="Ma J."/>
        </authorList>
    </citation>
    <scope>NUCLEOTIDE SEQUENCE [LARGE SCALE GENOMIC DNA]</scope>
    <source>
        <strain evidence="4 5">JCM 1407</strain>
    </source>
</reference>
<gene>
    <name evidence="4" type="ORF">GCM10008906_21090</name>
</gene>
<dbReference type="Proteomes" id="UP001501510">
    <property type="component" value="Unassembled WGS sequence"/>
</dbReference>
<organism evidence="4 5">
    <name type="scientific">Clostridium oceanicum</name>
    <dbReference type="NCBI Taxonomy" id="1543"/>
    <lineage>
        <taxon>Bacteria</taxon>
        <taxon>Bacillati</taxon>
        <taxon>Bacillota</taxon>
        <taxon>Clostridia</taxon>
        <taxon>Eubacteriales</taxon>
        <taxon>Clostridiaceae</taxon>
        <taxon>Clostridium</taxon>
    </lineage>
</organism>
<feature type="compositionally biased region" description="Basic and acidic residues" evidence="2">
    <location>
        <begin position="194"/>
        <end position="204"/>
    </location>
</feature>
<evidence type="ECO:0000313" key="4">
    <source>
        <dbReference type="EMBL" id="GAA0740717.1"/>
    </source>
</evidence>
<protein>
    <recommendedName>
        <fullName evidence="6">Tetratricopeptide repeat protein</fullName>
    </recommendedName>
</protein>
<keyword evidence="3" id="KW-1133">Transmembrane helix</keyword>
<keyword evidence="3" id="KW-0472">Membrane</keyword>
<feature type="region of interest" description="Disordered" evidence="2">
    <location>
        <begin position="194"/>
        <end position="218"/>
    </location>
</feature>
<name>A0ABN1JJ10_9CLOT</name>
<comment type="caution">
    <text evidence="4">The sequence shown here is derived from an EMBL/GenBank/DDBJ whole genome shotgun (WGS) entry which is preliminary data.</text>
</comment>
<evidence type="ECO:0000256" key="2">
    <source>
        <dbReference type="SAM" id="MobiDB-lite"/>
    </source>
</evidence>
<dbReference type="Gene3D" id="1.25.40.10">
    <property type="entry name" value="Tetratricopeptide repeat domain"/>
    <property type="match status" value="1"/>
</dbReference>
<evidence type="ECO:0008006" key="6">
    <source>
        <dbReference type="Google" id="ProtNLM"/>
    </source>
</evidence>
<accession>A0ABN1JJ10</accession>
<keyword evidence="5" id="KW-1185">Reference proteome</keyword>
<evidence type="ECO:0000256" key="1">
    <source>
        <dbReference type="PROSITE-ProRule" id="PRU00339"/>
    </source>
</evidence>
<keyword evidence="1" id="KW-0802">TPR repeat</keyword>
<dbReference type="PROSITE" id="PS50005">
    <property type="entry name" value="TPR"/>
    <property type="match status" value="1"/>
</dbReference>
<dbReference type="InterPro" id="IPR011990">
    <property type="entry name" value="TPR-like_helical_dom_sf"/>
</dbReference>
<dbReference type="RefSeq" id="WP_343761485.1">
    <property type="nucleotide sequence ID" value="NZ_BAAACG010000009.1"/>
</dbReference>
<dbReference type="InterPro" id="IPR019734">
    <property type="entry name" value="TPR_rpt"/>
</dbReference>
<feature type="transmembrane region" description="Helical" evidence="3">
    <location>
        <begin position="12"/>
        <end position="30"/>
    </location>
</feature>
<dbReference type="SUPFAM" id="SSF48452">
    <property type="entry name" value="TPR-like"/>
    <property type="match status" value="1"/>
</dbReference>
<dbReference type="EMBL" id="BAAACG010000009">
    <property type="protein sequence ID" value="GAA0740717.1"/>
    <property type="molecule type" value="Genomic_DNA"/>
</dbReference>
<sequence length="425" mass="49271">MGESIKRKKNLISIILVLGIIFSILGVTKYNKVKAYNRLISEGNKYLQSENYDKAIKLFTESLNYKNDSNVEDILINAKKLKNDKKFFDQGVDFSKEKKYGMALYKFHNLKINSKYYLKAKEYIKTCKKELLKLADSAFKNNQNNTATKYLDIILTFDSNDKDAKKLKNLVINKIKEENEAKFRKEKEEKKNLVENKKEEEKTKNIANNSNKANKSTNKNINKISKDKAQKLVESIKDKEINLVYLGIETVPYDNITKSKYPYKTFPKEIFNKEVYVFEGLYGEDNSKYAICQYYVDFSGHVYKDTYPSNLQCVKAKKATDEAKDDKISKKQAEDLAREVSKKDSEISKINYQGISKVPFDNIDKSKSPYRIFPKEIMNKEVYVFEGINGNSEDNYVTACMYYIDLGGNVYKDTLPSNGECIRIK</sequence>
<evidence type="ECO:0000313" key="5">
    <source>
        <dbReference type="Proteomes" id="UP001501510"/>
    </source>
</evidence>
<evidence type="ECO:0000256" key="3">
    <source>
        <dbReference type="SAM" id="Phobius"/>
    </source>
</evidence>
<feature type="compositionally biased region" description="Low complexity" evidence="2">
    <location>
        <begin position="205"/>
        <end position="218"/>
    </location>
</feature>